<dbReference type="Proteomes" id="UP000267524">
    <property type="component" value="Unassembled WGS sequence"/>
</dbReference>
<dbReference type="AlphaFoldDB" id="A0A3M7LEZ4"/>
<dbReference type="InterPro" id="IPR010133">
    <property type="entry name" value="Bacteriocin_signal_seq"/>
</dbReference>
<evidence type="ECO:0000313" key="1">
    <source>
        <dbReference type="EMBL" id="RMZ60675.1"/>
    </source>
</evidence>
<protein>
    <submittedName>
        <fullName evidence="1">Bacteriocin</fullName>
    </submittedName>
</protein>
<dbReference type="RefSeq" id="WP_122545484.1">
    <property type="nucleotide sequence ID" value="NZ_QWIV01000005.1"/>
</dbReference>
<name>A0A3M7LEZ4_9FLAO</name>
<proteinExistence type="predicted"/>
<dbReference type="NCBIfam" id="TIGR01847">
    <property type="entry name" value="bacteriocin_sig"/>
    <property type="match status" value="1"/>
</dbReference>
<accession>A0A3M7LEZ4</accession>
<reference evidence="1 2" key="1">
    <citation type="submission" date="2018-08" db="EMBL/GenBank/DDBJ databases">
        <title>Chryseobacterium nematophagum: a novel matrix digesting pathogen of nematodes.</title>
        <authorList>
            <person name="Page A."/>
            <person name="Roberts M."/>
            <person name="Felix M.-A."/>
            <person name="Weir W."/>
        </authorList>
    </citation>
    <scope>NUCLEOTIDE SEQUENCE [LARGE SCALE GENOMIC DNA]</scope>
    <source>
        <strain evidence="1 2">JUb275</strain>
    </source>
</reference>
<sequence>MKKLKKLSKKDLKLIEGGGIGCPLPAYSCADWCMWTDSQKARCPNFLLEISACVC</sequence>
<keyword evidence="2" id="KW-1185">Reference proteome</keyword>
<dbReference type="EMBL" id="QWIV01000005">
    <property type="protein sequence ID" value="RMZ60675.1"/>
    <property type="molecule type" value="Genomic_DNA"/>
</dbReference>
<gene>
    <name evidence="1" type="ORF">D1632_01455</name>
</gene>
<comment type="caution">
    <text evidence="1">The sequence shown here is derived from an EMBL/GenBank/DDBJ whole genome shotgun (WGS) entry which is preliminary data.</text>
</comment>
<evidence type="ECO:0000313" key="2">
    <source>
        <dbReference type="Proteomes" id="UP000267524"/>
    </source>
</evidence>
<organism evidence="1 2">
    <name type="scientific">Chryseobacterium nematophagum</name>
    <dbReference type="NCBI Taxonomy" id="2305228"/>
    <lineage>
        <taxon>Bacteria</taxon>
        <taxon>Pseudomonadati</taxon>
        <taxon>Bacteroidota</taxon>
        <taxon>Flavobacteriia</taxon>
        <taxon>Flavobacteriales</taxon>
        <taxon>Weeksellaceae</taxon>
        <taxon>Chryseobacterium group</taxon>
        <taxon>Chryseobacterium</taxon>
    </lineage>
</organism>